<organism evidence="3 4">
    <name type="scientific">Pollutimonas bauzanensis</name>
    <dbReference type="NCBI Taxonomy" id="658167"/>
    <lineage>
        <taxon>Bacteria</taxon>
        <taxon>Pseudomonadati</taxon>
        <taxon>Pseudomonadota</taxon>
        <taxon>Betaproteobacteria</taxon>
        <taxon>Burkholderiales</taxon>
        <taxon>Alcaligenaceae</taxon>
        <taxon>Pollutimonas</taxon>
    </lineage>
</organism>
<evidence type="ECO:0000313" key="3">
    <source>
        <dbReference type="EMBL" id="SHI25545.1"/>
    </source>
</evidence>
<accession>A0A1M5ZMG8</accession>
<dbReference type="PANTHER" id="PTHR43377:SF1">
    <property type="entry name" value="BILIVERDIN REDUCTASE A"/>
    <property type="match status" value="1"/>
</dbReference>
<evidence type="ECO:0000313" key="4">
    <source>
        <dbReference type="Proteomes" id="UP000184226"/>
    </source>
</evidence>
<dbReference type="InterPro" id="IPR036291">
    <property type="entry name" value="NAD(P)-bd_dom_sf"/>
</dbReference>
<keyword evidence="4" id="KW-1185">Reference proteome</keyword>
<feature type="domain" description="Thiazolinyl imine reductase-like C-terminal" evidence="2">
    <location>
        <begin position="153"/>
        <end position="255"/>
    </location>
</feature>
<dbReference type="Proteomes" id="UP000184226">
    <property type="component" value="Unassembled WGS sequence"/>
</dbReference>
<protein>
    <submittedName>
        <fullName evidence="3">Yersiniabactin synthetase, thiazolinyl reductase component</fullName>
    </submittedName>
</protein>
<dbReference type="Gene3D" id="3.40.50.720">
    <property type="entry name" value="NAD(P)-binding Rossmann-like Domain"/>
    <property type="match status" value="2"/>
</dbReference>
<dbReference type="InterPro" id="IPR010091">
    <property type="entry name" value="Thiazolinyl_imide_reductase"/>
</dbReference>
<dbReference type="InterPro" id="IPR051450">
    <property type="entry name" value="Gfo/Idh/MocA_Oxidoreductases"/>
</dbReference>
<dbReference type="Pfam" id="PF01408">
    <property type="entry name" value="GFO_IDH_MocA"/>
    <property type="match status" value="1"/>
</dbReference>
<dbReference type="NCBIfam" id="TIGR01761">
    <property type="entry name" value="thiaz-red"/>
    <property type="match status" value="1"/>
</dbReference>
<dbReference type="GO" id="GO:0000166">
    <property type="term" value="F:nucleotide binding"/>
    <property type="evidence" value="ECO:0007669"/>
    <property type="project" value="InterPro"/>
</dbReference>
<dbReference type="STRING" id="658167.SAMN04488135_11654"/>
<evidence type="ECO:0000259" key="1">
    <source>
        <dbReference type="Pfam" id="PF01408"/>
    </source>
</evidence>
<reference evidence="3 4" key="1">
    <citation type="submission" date="2016-11" db="EMBL/GenBank/DDBJ databases">
        <authorList>
            <person name="Jaros S."/>
            <person name="Januszkiewicz K."/>
            <person name="Wedrychowicz H."/>
        </authorList>
    </citation>
    <scope>NUCLEOTIDE SEQUENCE [LARGE SCALE GENOMIC DNA]</scope>
    <source>
        <strain evidence="3 4">CGMCC 1.10190</strain>
    </source>
</reference>
<evidence type="ECO:0000259" key="2">
    <source>
        <dbReference type="Pfam" id="PF21390"/>
    </source>
</evidence>
<proteinExistence type="predicted"/>
<dbReference type="PANTHER" id="PTHR43377">
    <property type="entry name" value="BILIVERDIN REDUCTASE A"/>
    <property type="match status" value="1"/>
</dbReference>
<dbReference type="PIRSF" id="PIRSF017494">
    <property type="entry name" value="Thiaz_red"/>
    <property type="match status" value="1"/>
</dbReference>
<dbReference type="EMBL" id="FQXE01000016">
    <property type="protein sequence ID" value="SHI25545.1"/>
    <property type="molecule type" value="Genomic_DNA"/>
</dbReference>
<sequence length="380" mass="41388">MTHTDRKQSRRVLIAGAKFGEVYLNAFLQPQAGLELAGLLARGSRRAQQLAHDFGIPLYTSLEQLPDDIDIACVVVRSTVAQGEGSQLAADLLRRGIHVLQEHPLHPDDVARLQALADESNLVYWINSFYPNIPAGRCWIEKASRIRSLLEGQKPCSAQLTTSRQLLYSMLDLLLQACGLVDGNGIRVEVLDGSDDCFVPLRLVLPGGSQAVLRLQAYLDPSDPDMFSLVMHRASLAWPSGYLTLESSYGPVLWTGVFHDPQHGSDDRTMYRGANAGGCYAQPTSMVLRDAPGSWRDAFEIDGAAGIAYALRALRQVLDGASVPAAFSPAYQLALARLWLAVLHVAPPIVERHLAPPRLITWDDLNGAEASKAALRGTHG</sequence>
<name>A0A1M5ZMG8_9BURK</name>
<dbReference type="AlphaFoldDB" id="A0A1M5ZMG8"/>
<dbReference type="SUPFAM" id="SSF51735">
    <property type="entry name" value="NAD(P)-binding Rossmann-fold domains"/>
    <property type="match status" value="1"/>
</dbReference>
<dbReference type="InterPro" id="IPR048655">
    <property type="entry name" value="Irp3-like_C"/>
</dbReference>
<dbReference type="Pfam" id="PF21390">
    <property type="entry name" value="Irp3-like_C"/>
    <property type="match status" value="1"/>
</dbReference>
<feature type="domain" description="Gfo/Idh/MocA-like oxidoreductase N-terminal" evidence="1">
    <location>
        <begin position="11"/>
        <end position="127"/>
    </location>
</feature>
<gene>
    <name evidence="3" type="ORF">SAMN04488135_11654</name>
</gene>
<dbReference type="InterPro" id="IPR000683">
    <property type="entry name" value="Gfo/Idh/MocA-like_OxRdtase_N"/>
</dbReference>
<dbReference type="OrthoDB" id="9760689at2"/>
<dbReference type="RefSeq" id="WP_073108081.1">
    <property type="nucleotide sequence ID" value="NZ_FQXE01000016.1"/>
</dbReference>